<name>C1FEU5_MICCC</name>
<dbReference type="EMBL" id="CP001574">
    <property type="protein sequence ID" value="ACO68635.1"/>
    <property type="molecule type" value="Genomic_DNA"/>
</dbReference>
<dbReference type="GeneID" id="8250676"/>
<dbReference type="OrthoDB" id="261831at2759"/>
<evidence type="ECO:0000313" key="13">
    <source>
        <dbReference type="Proteomes" id="UP000002009"/>
    </source>
</evidence>
<evidence type="ECO:0000259" key="11">
    <source>
        <dbReference type="PROSITE" id="PS50192"/>
    </source>
</evidence>
<reference evidence="12 13" key="1">
    <citation type="journal article" date="2009" name="Science">
        <title>Green evolution and dynamic adaptations revealed by genomes of the marine picoeukaryotes Micromonas.</title>
        <authorList>
            <person name="Worden A.Z."/>
            <person name="Lee J.H."/>
            <person name="Mock T."/>
            <person name="Rouze P."/>
            <person name="Simmons M.P."/>
            <person name="Aerts A.L."/>
            <person name="Allen A.E."/>
            <person name="Cuvelier M.L."/>
            <person name="Derelle E."/>
            <person name="Everett M.V."/>
            <person name="Foulon E."/>
            <person name="Grimwood J."/>
            <person name="Gundlach H."/>
            <person name="Henrissat B."/>
            <person name="Napoli C."/>
            <person name="McDonald S.M."/>
            <person name="Parker M.S."/>
            <person name="Rombauts S."/>
            <person name="Salamov A."/>
            <person name="Von Dassow P."/>
            <person name="Badger J.H."/>
            <person name="Coutinho P.M."/>
            <person name="Demir E."/>
            <person name="Dubchak I."/>
            <person name="Gentemann C."/>
            <person name="Eikrem W."/>
            <person name="Gready J.E."/>
            <person name="John U."/>
            <person name="Lanier W."/>
            <person name="Lindquist E.A."/>
            <person name="Lucas S."/>
            <person name="Mayer K.F."/>
            <person name="Moreau H."/>
            <person name="Not F."/>
            <person name="Otillar R."/>
            <person name="Panaud O."/>
            <person name="Pangilinan J."/>
            <person name="Paulsen I."/>
            <person name="Piegu B."/>
            <person name="Poliakov A."/>
            <person name="Robbens S."/>
            <person name="Schmutz J."/>
            <person name="Toulza E."/>
            <person name="Wyss T."/>
            <person name="Zelensky A."/>
            <person name="Zhou K."/>
            <person name="Armbrust E.V."/>
            <person name="Bhattacharya D."/>
            <person name="Goodenough U.W."/>
            <person name="Van de Peer Y."/>
            <person name="Grigoriev I.V."/>
        </authorList>
    </citation>
    <scope>NUCLEOTIDE SEQUENCE [LARGE SCALE GENOMIC DNA]</scope>
    <source>
        <strain evidence="13">RCC299 / NOUM17</strain>
    </source>
</reference>
<evidence type="ECO:0000256" key="9">
    <source>
        <dbReference type="SAM" id="MobiDB-lite"/>
    </source>
</evidence>
<proteinExistence type="predicted"/>
<keyword evidence="3 10" id="KW-0812">Transmembrane</keyword>
<dbReference type="STRING" id="296587.C1FEU5"/>
<keyword evidence="6" id="KW-0333">Golgi apparatus</keyword>
<evidence type="ECO:0000256" key="4">
    <source>
        <dbReference type="ARBA" id="ARBA00022927"/>
    </source>
</evidence>
<evidence type="ECO:0000256" key="2">
    <source>
        <dbReference type="ARBA" id="ARBA00022448"/>
    </source>
</evidence>
<evidence type="ECO:0000256" key="10">
    <source>
        <dbReference type="SAM" id="Phobius"/>
    </source>
</evidence>
<sequence length="128" mass="14221">MSSWNQSDAVRGRQPARSSSLFGDANSVEMQMRADPDQLERENDAAIGHMSDRVAMLRSITDNIHNEAESHKKLLDNMGDSMGGVGETLGETLKHFNAVFVNNKSGRQFCYAVWGMVGVIWCLHYLSS</sequence>
<keyword evidence="5 10" id="KW-1133">Transmembrane helix</keyword>
<feature type="transmembrane region" description="Helical" evidence="10">
    <location>
        <begin position="109"/>
        <end position="127"/>
    </location>
</feature>
<keyword evidence="13" id="KW-1185">Reference proteome</keyword>
<dbReference type="PROSITE" id="PS50192">
    <property type="entry name" value="T_SNARE"/>
    <property type="match status" value="1"/>
</dbReference>
<accession>C1FEU5</accession>
<protein>
    <recommendedName>
        <fullName evidence="11">t-SNARE coiled-coil homology domain-containing protein</fullName>
    </recommendedName>
</protein>
<dbReference type="GO" id="GO:0015031">
    <property type="term" value="P:protein transport"/>
    <property type="evidence" value="ECO:0007669"/>
    <property type="project" value="UniProtKB-KW"/>
</dbReference>
<evidence type="ECO:0000256" key="6">
    <source>
        <dbReference type="ARBA" id="ARBA00023034"/>
    </source>
</evidence>
<dbReference type="FunCoup" id="C1FEU5">
    <property type="interactions" value="1878"/>
</dbReference>
<keyword evidence="4" id="KW-0653">Protein transport</keyword>
<feature type="region of interest" description="Disordered" evidence="9">
    <location>
        <begin position="1"/>
        <end position="40"/>
    </location>
</feature>
<dbReference type="eggNOG" id="KOG3385">
    <property type="taxonomic scope" value="Eukaryota"/>
</dbReference>
<feature type="domain" description="T-SNARE coiled-coil homology" evidence="11">
    <location>
        <begin position="37"/>
        <end position="99"/>
    </location>
</feature>
<dbReference type="InterPro" id="IPR039899">
    <property type="entry name" value="BET1_SNARE"/>
</dbReference>
<evidence type="ECO:0000256" key="3">
    <source>
        <dbReference type="ARBA" id="ARBA00022692"/>
    </source>
</evidence>
<dbReference type="GO" id="GO:0000139">
    <property type="term" value="C:Golgi membrane"/>
    <property type="evidence" value="ECO:0007669"/>
    <property type="project" value="UniProtKB-SubCell"/>
</dbReference>
<keyword evidence="2" id="KW-0813">Transport</keyword>
<dbReference type="SUPFAM" id="SSF58038">
    <property type="entry name" value="SNARE fusion complex"/>
    <property type="match status" value="1"/>
</dbReference>
<dbReference type="CDD" id="cd15853">
    <property type="entry name" value="SNARE_Bet1"/>
    <property type="match status" value="1"/>
</dbReference>
<evidence type="ECO:0000256" key="5">
    <source>
        <dbReference type="ARBA" id="ARBA00022989"/>
    </source>
</evidence>
<evidence type="ECO:0000313" key="12">
    <source>
        <dbReference type="EMBL" id="ACO68635.1"/>
    </source>
</evidence>
<dbReference type="Proteomes" id="UP000002009">
    <property type="component" value="Chromosome 1"/>
</dbReference>
<dbReference type="PANTHER" id="PTHR12791">
    <property type="entry name" value="GOLGI SNARE BET1-RELATED"/>
    <property type="match status" value="1"/>
</dbReference>
<dbReference type="Gene3D" id="1.20.5.110">
    <property type="match status" value="1"/>
</dbReference>
<comment type="subcellular location">
    <subcellularLocation>
        <location evidence="8">Endomembrane system</location>
        <topology evidence="8">Single-pass type IV membrane protein</topology>
    </subcellularLocation>
    <subcellularLocation>
        <location evidence="1">Golgi apparatus membrane</location>
    </subcellularLocation>
</comment>
<keyword evidence="7 10" id="KW-0472">Membrane</keyword>
<dbReference type="InParanoid" id="C1FEU5"/>
<evidence type="ECO:0000256" key="7">
    <source>
        <dbReference type="ARBA" id="ARBA00023136"/>
    </source>
</evidence>
<gene>
    <name evidence="12" type="ORF">MICPUN_93292</name>
</gene>
<dbReference type="KEGG" id="mis:MICPUN_93292"/>
<evidence type="ECO:0000256" key="8">
    <source>
        <dbReference type="ARBA" id="ARBA00046280"/>
    </source>
</evidence>
<evidence type="ECO:0000256" key="1">
    <source>
        <dbReference type="ARBA" id="ARBA00004394"/>
    </source>
</evidence>
<dbReference type="InterPro" id="IPR000727">
    <property type="entry name" value="T_SNARE_dom"/>
</dbReference>
<dbReference type="AlphaFoldDB" id="C1FEU5"/>
<dbReference type="RefSeq" id="XP_002507377.1">
    <property type="nucleotide sequence ID" value="XM_002507331.1"/>
</dbReference>
<organism evidence="12 13">
    <name type="scientific">Micromonas commoda (strain RCC299 / NOUM17 / CCMP2709)</name>
    <name type="common">Picoplanktonic green alga</name>
    <dbReference type="NCBI Taxonomy" id="296587"/>
    <lineage>
        <taxon>Eukaryota</taxon>
        <taxon>Viridiplantae</taxon>
        <taxon>Chlorophyta</taxon>
        <taxon>Mamiellophyceae</taxon>
        <taxon>Mamiellales</taxon>
        <taxon>Mamiellaceae</taxon>
        <taxon>Micromonas</taxon>
    </lineage>
</organism>